<dbReference type="Proteomes" id="UP000193484">
    <property type="component" value="Unassembled WGS sequence"/>
</dbReference>
<dbReference type="GO" id="GO:0000976">
    <property type="term" value="F:transcription cis-regulatory region binding"/>
    <property type="evidence" value="ECO:0007669"/>
    <property type="project" value="TreeGrafter"/>
</dbReference>
<dbReference type="PROSITE" id="PS50977">
    <property type="entry name" value="HTH_TETR_2"/>
    <property type="match status" value="1"/>
</dbReference>
<gene>
    <name evidence="2" type="ORF">AWC04_04125</name>
</gene>
<dbReference type="PANTHER" id="PTHR30055:SF226">
    <property type="entry name" value="HTH-TYPE TRANSCRIPTIONAL REGULATOR PKSA"/>
    <property type="match status" value="1"/>
</dbReference>
<dbReference type="PANTHER" id="PTHR30055">
    <property type="entry name" value="HTH-TYPE TRANSCRIPTIONAL REGULATOR RUTR"/>
    <property type="match status" value="1"/>
</dbReference>
<accession>A0A1X1RHU1</accession>
<dbReference type="OrthoDB" id="3469831at2"/>
<proteinExistence type="predicted"/>
<sequence length="203" mass="22016">MTVDARPSGTEVAPGTDRDAEIERILTAAVRVMERCSPGPPKVTDIVLEAGTCNKTFYRHFSGKDDLLLAVLRRGTAVVAAQLAAEMAGDPAPEVQVAHWVRGLLAQVADPRLFTLCNATLAQMSATAHDRVNDEDTMAPLRDLLTEPLNRMGRPDPIRDADTVYDATMGTLRRYIGSRRRPPAADVEHLVRFCLGGIGVTAQ</sequence>
<dbReference type="RefSeq" id="WP_085093385.1">
    <property type="nucleotide sequence ID" value="NZ_AP022603.1"/>
</dbReference>
<dbReference type="Pfam" id="PF00440">
    <property type="entry name" value="TetR_N"/>
    <property type="match status" value="1"/>
</dbReference>
<evidence type="ECO:0000313" key="2">
    <source>
        <dbReference type="EMBL" id="ORV06653.1"/>
    </source>
</evidence>
<dbReference type="InterPro" id="IPR050109">
    <property type="entry name" value="HTH-type_TetR-like_transc_reg"/>
</dbReference>
<keyword evidence="3" id="KW-1185">Reference proteome</keyword>
<dbReference type="SUPFAM" id="SSF46689">
    <property type="entry name" value="Homeodomain-like"/>
    <property type="match status" value="1"/>
</dbReference>
<dbReference type="AlphaFoldDB" id="A0A1X1RHU1"/>
<organism evidence="2 3">
    <name type="scientific">Mycolicibacterium fallax</name>
    <name type="common">Mycobacterium fallax</name>
    <dbReference type="NCBI Taxonomy" id="1793"/>
    <lineage>
        <taxon>Bacteria</taxon>
        <taxon>Bacillati</taxon>
        <taxon>Actinomycetota</taxon>
        <taxon>Actinomycetes</taxon>
        <taxon>Mycobacteriales</taxon>
        <taxon>Mycobacteriaceae</taxon>
        <taxon>Mycolicibacterium</taxon>
    </lineage>
</organism>
<keyword evidence="1" id="KW-0238">DNA-binding</keyword>
<evidence type="ECO:0000313" key="3">
    <source>
        <dbReference type="Proteomes" id="UP000193484"/>
    </source>
</evidence>
<comment type="caution">
    <text evidence="2">The sequence shown here is derived from an EMBL/GenBank/DDBJ whole genome shotgun (WGS) entry which is preliminary data.</text>
</comment>
<name>A0A1X1RHU1_MYCFA</name>
<dbReference type="EMBL" id="LQOJ01000020">
    <property type="protein sequence ID" value="ORV06653.1"/>
    <property type="molecule type" value="Genomic_DNA"/>
</dbReference>
<protein>
    <submittedName>
        <fullName evidence="2">Uncharacterized protein</fullName>
    </submittedName>
</protein>
<evidence type="ECO:0000256" key="1">
    <source>
        <dbReference type="ARBA" id="ARBA00023125"/>
    </source>
</evidence>
<dbReference type="STRING" id="1793.AWC04_04125"/>
<dbReference type="InterPro" id="IPR009057">
    <property type="entry name" value="Homeodomain-like_sf"/>
</dbReference>
<dbReference type="GO" id="GO:0003700">
    <property type="term" value="F:DNA-binding transcription factor activity"/>
    <property type="evidence" value="ECO:0007669"/>
    <property type="project" value="TreeGrafter"/>
</dbReference>
<reference evidence="2 3" key="1">
    <citation type="submission" date="2016-01" db="EMBL/GenBank/DDBJ databases">
        <title>The new phylogeny of the genus Mycobacterium.</title>
        <authorList>
            <person name="Tarcisio F."/>
            <person name="Conor M."/>
            <person name="Antonella G."/>
            <person name="Elisabetta G."/>
            <person name="Giulia F.S."/>
            <person name="Sara T."/>
            <person name="Anna F."/>
            <person name="Clotilde B."/>
            <person name="Roberto B."/>
            <person name="Veronica D.S."/>
            <person name="Fabio R."/>
            <person name="Monica P."/>
            <person name="Olivier J."/>
            <person name="Enrico T."/>
            <person name="Nicola S."/>
        </authorList>
    </citation>
    <scope>NUCLEOTIDE SEQUENCE [LARGE SCALE GENOMIC DNA]</scope>
    <source>
        <strain evidence="2 3">DSM 44179</strain>
    </source>
</reference>
<dbReference type="Gene3D" id="1.10.357.10">
    <property type="entry name" value="Tetracycline Repressor, domain 2"/>
    <property type="match status" value="1"/>
</dbReference>
<dbReference type="InterPro" id="IPR001647">
    <property type="entry name" value="HTH_TetR"/>
</dbReference>